<feature type="compositionally biased region" description="Low complexity" evidence="1">
    <location>
        <begin position="136"/>
        <end position="151"/>
    </location>
</feature>
<evidence type="ECO:0000313" key="3">
    <source>
        <dbReference type="WBParaSite" id="Pan_g3359.t1"/>
    </source>
</evidence>
<name>A0A7E4VWR8_PANRE</name>
<evidence type="ECO:0000256" key="1">
    <source>
        <dbReference type="SAM" id="MobiDB-lite"/>
    </source>
</evidence>
<protein>
    <submittedName>
        <fullName evidence="3">Uncharacterized protein</fullName>
    </submittedName>
</protein>
<proteinExistence type="predicted"/>
<evidence type="ECO:0000313" key="2">
    <source>
        <dbReference type="Proteomes" id="UP000492821"/>
    </source>
</evidence>
<dbReference type="AlphaFoldDB" id="A0A7E4VWR8"/>
<feature type="region of interest" description="Disordered" evidence="1">
    <location>
        <begin position="105"/>
        <end position="151"/>
    </location>
</feature>
<feature type="compositionally biased region" description="Polar residues" evidence="1">
    <location>
        <begin position="111"/>
        <end position="123"/>
    </location>
</feature>
<reference evidence="3" key="2">
    <citation type="submission" date="2020-10" db="UniProtKB">
        <authorList>
            <consortium name="WormBaseParasite"/>
        </authorList>
    </citation>
    <scope>IDENTIFICATION</scope>
</reference>
<reference evidence="2" key="1">
    <citation type="journal article" date="2013" name="Genetics">
        <title>The draft genome and transcriptome of Panagrellus redivivus are shaped by the harsh demands of a free-living lifestyle.</title>
        <authorList>
            <person name="Srinivasan J."/>
            <person name="Dillman A.R."/>
            <person name="Macchietto M.G."/>
            <person name="Heikkinen L."/>
            <person name="Lakso M."/>
            <person name="Fracchia K.M."/>
            <person name="Antoshechkin I."/>
            <person name="Mortazavi A."/>
            <person name="Wong G."/>
            <person name="Sternberg P.W."/>
        </authorList>
    </citation>
    <scope>NUCLEOTIDE SEQUENCE [LARGE SCALE GENOMIC DNA]</scope>
    <source>
        <strain evidence="2">MT8872</strain>
    </source>
</reference>
<dbReference type="Proteomes" id="UP000492821">
    <property type="component" value="Unassembled WGS sequence"/>
</dbReference>
<accession>A0A7E4VWR8</accession>
<feature type="compositionally biased region" description="Basic residues" evidence="1">
    <location>
        <begin position="125"/>
        <end position="135"/>
    </location>
</feature>
<organism evidence="2 3">
    <name type="scientific">Panagrellus redivivus</name>
    <name type="common">Microworm</name>
    <dbReference type="NCBI Taxonomy" id="6233"/>
    <lineage>
        <taxon>Eukaryota</taxon>
        <taxon>Metazoa</taxon>
        <taxon>Ecdysozoa</taxon>
        <taxon>Nematoda</taxon>
        <taxon>Chromadorea</taxon>
        <taxon>Rhabditida</taxon>
        <taxon>Tylenchina</taxon>
        <taxon>Panagrolaimomorpha</taxon>
        <taxon>Panagrolaimoidea</taxon>
        <taxon>Panagrolaimidae</taxon>
        <taxon>Panagrellus</taxon>
    </lineage>
</organism>
<dbReference type="WBParaSite" id="Pan_g3359.t1">
    <property type="protein sequence ID" value="Pan_g3359.t1"/>
    <property type="gene ID" value="Pan_g3359"/>
</dbReference>
<keyword evidence="2" id="KW-1185">Reference proteome</keyword>
<sequence>MRIGCVPLTWEPIDLRLSHHCPVTKVALRVPRQFGATHAYLHGACEIPGCREEFHLYEIAFETPSFHVGTSSEDEVAVDVPSVTVTPPKRTSTFLNVMNSAKEVFTKHKSNASGTGSPTSGSRATKLRQRVRRRSASSSAVSTTDTASNRD</sequence>